<dbReference type="GO" id="GO:0009435">
    <property type="term" value="P:NAD+ biosynthetic process"/>
    <property type="evidence" value="ECO:0007669"/>
    <property type="project" value="InterPro"/>
</dbReference>
<gene>
    <name evidence="4" type="ORF">DLJ48_07160</name>
    <name evidence="3" type="ORF">EVC35_01210</name>
</gene>
<dbReference type="EMBL" id="SDWY01000001">
    <property type="protein sequence ID" value="MDN6899627.1"/>
    <property type="molecule type" value="Genomic_DNA"/>
</dbReference>
<dbReference type="Proteomes" id="UP000286907">
    <property type="component" value="Chromosome"/>
</dbReference>
<sequence>MKYVANLTKEDLSGDKIGVFFGTFAPLHVGHQAEIYKAAALNDGVLVVTSGYTGDRGEQIGLPLLKRFRYLRQAFADEWQIKVDYLNEDGMPKMPDGWDVWLEKLIVTIKRNIVNKKARITFYTGEEDYKREIEKRLGHDPQYAVSLMDRTILNISATKIRKHPLKYWDYINRVFRRHFVQKVLVMGASNSGKSTLIRRLARSANSPFSEDFATIYQEESNVADSEMDIKDYSNVIQGQYQANSAEINSPANNGLAIFNGDAIGLQAYSNLLLNPEERLQLAHLYNTTIKAEEMDLILLIPPFNDPKRKIIRKTGAAIDSQSYHKELLRLIDFYGFSDKLVILDAKNQPNDPAGYYARYLQALDAIEEHTSFDIEHHE</sequence>
<dbReference type="InterPro" id="IPR038727">
    <property type="entry name" value="NadR/Ttd14_AAA_dom"/>
</dbReference>
<evidence type="ECO:0000313" key="3">
    <source>
        <dbReference type="EMBL" id="MDN6899627.1"/>
    </source>
</evidence>
<protein>
    <submittedName>
        <fullName evidence="4">AAA family ATPase</fullName>
    </submittedName>
    <submittedName>
        <fullName evidence="3">Adenylyltransferase</fullName>
    </submittedName>
</protein>
<feature type="binding site" evidence="1">
    <location>
        <begin position="124"/>
        <end position="126"/>
    </location>
    <ligand>
        <name>NAD(+)</name>
        <dbReference type="ChEBI" id="CHEBI:57540"/>
        <label>1</label>
    </ligand>
</feature>
<evidence type="ECO:0000256" key="1">
    <source>
        <dbReference type="PIRSR" id="PIRSR004776-1"/>
    </source>
</evidence>
<feature type="binding site" evidence="1">
    <location>
        <begin position="21"/>
        <end position="24"/>
    </location>
    <ligand>
        <name>NAD(+)</name>
        <dbReference type="ChEBI" id="CHEBI:57540"/>
        <label>1</label>
    </ligand>
</feature>
<dbReference type="Gene3D" id="3.40.50.620">
    <property type="entry name" value="HUPs"/>
    <property type="match status" value="1"/>
</dbReference>
<name>A0AAJ1R8C4_9LACO</name>
<proteinExistence type="predicted"/>
<evidence type="ECO:0000259" key="2">
    <source>
        <dbReference type="Pfam" id="PF13521"/>
    </source>
</evidence>
<dbReference type="PANTHER" id="PTHR37512:SF1">
    <property type="entry name" value="NADR_TTD14 AAA DOMAIN-CONTAINING PROTEIN"/>
    <property type="match status" value="1"/>
</dbReference>
<dbReference type="PANTHER" id="PTHR37512">
    <property type="entry name" value="TRIFUNCTIONAL NAD BIOSYNTHESIS/REGULATOR PROTEIN NADR"/>
    <property type="match status" value="1"/>
</dbReference>
<dbReference type="InterPro" id="IPR052735">
    <property type="entry name" value="NAD_biosynth-regulator"/>
</dbReference>
<accession>A0AAJ1R8C4</accession>
<dbReference type="PIRSF" id="PIRSF004776">
    <property type="entry name" value="NadR_NMNAT/RNK"/>
    <property type="match status" value="1"/>
</dbReference>
<reference evidence="3" key="2">
    <citation type="submission" date="2019-01" db="EMBL/GenBank/DDBJ databases">
        <title>Oenococcus sicerae UCMA17102.</title>
        <authorList>
            <person name="Cousin F.J."/>
            <person name="Le Guellec R."/>
            <person name="Cretenet M."/>
        </authorList>
    </citation>
    <scope>NUCLEOTIDE SEQUENCE</scope>
    <source>
        <strain evidence="3">UCMA17102</strain>
    </source>
</reference>
<reference evidence="4" key="3">
    <citation type="submission" date="2020-01" db="EMBL/GenBank/DDBJ databases">
        <authorList>
            <person name="Cousin F.J."/>
            <person name="Le Guellec R."/>
            <person name="Cretenet M."/>
        </authorList>
    </citation>
    <scope>NUCLEOTIDE SEQUENCE</scope>
    <source>
        <strain evidence="4">UCMA 15228</strain>
    </source>
</reference>
<feature type="binding site" evidence="1">
    <location>
        <position position="28"/>
    </location>
    <ligand>
        <name>NAD(+)</name>
        <dbReference type="ChEBI" id="CHEBI:57540"/>
        <label>1</label>
    </ligand>
</feature>
<organism evidence="3 6">
    <name type="scientific">Oenococcus sicerae</name>
    <dbReference type="NCBI Taxonomy" id="2203724"/>
    <lineage>
        <taxon>Bacteria</taxon>
        <taxon>Bacillati</taxon>
        <taxon>Bacillota</taxon>
        <taxon>Bacilli</taxon>
        <taxon>Lactobacillales</taxon>
        <taxon>Lactobacillaceae</taxon>
        <taxon>Oenococcus</taxon>
    </lineage>
</organism>
<dbReference type="Gene3D" id="3.40.50.300">
    <property type="entry name" value="P-loop containing nucleotide triphosphate hydrolases"/>
    <property type="match status" value="1"/>
</dbReference>
<dbReference type="SUPFAM" id="SSF52374">
    <property type="entry name" value="Nucleotidylyl transferase"/>
    <property type="match status" value="1"/>
</dbReference>
<dbReference type="AlphaFoldDB" id="A0AAJ1R8C4"/>
<dbReference type="EMBL" id="CP029684">
    <property type="protein sequence ID" value="QAS70315.1"/>
    <property type="molecule type" value="Genomic_DNA"/>
</dbReference>
<dbReference type="InterPro" id="IPR027417">
    <property type="entry name" value="P-loop_NTPase"/>
</dbReference>
<feature type="binding site" evidence="1">
    <location>
        <begin position="88"/>
        <end position="101"/>
    </location>
    <ligand>
        <name>NAD(+)</name>
        <dbReference type="ChEBI" id="CHEBI:57540"/>
        <label>1</label>
    </ligand>
</feature>
<evidence type="ECO:0000313" key="5">
    <source>
        <dbReference type="Proteomes" id="UP000286907"/>
    </source>
</evidence>
<dbReference type="InterPro" id="IPR014729">
    <property type="entry name" value="Rossmann-like_a/b/a_fold"/>
</dbReference>
<evidence type="ECO:0000313" key="6">
    <source>
        <dbReference type="Proteomes" id="UP001167919"/>
    </source>
</evidence>
<keyword evidence="1" id="KW-0547">Nucleotide-binding</keyword>
<dbReference type="InterPro" id="IPR016429">
    <property type="entry name" value="NAD_NadR"/>
</dbReference>
<evidence type="ECO:0000313" key="4">
    <source>
        <dbReference type="EMBL" id="QAS70315.1"/>
    </source>
</evidence>
<dbReference type="SUPFAM" id="SSF52540">
    <property type="entry name" value="P-loop containing nucleoside triphosphate hydrolases"/>
    <property type="match status" value="1"/>
</dbReference>
<reference evidence="4 5" key="1">
    <citation type="journal article" date="2019" name="Syst. Appl. Microbiol.">
        <title>Oenococcus sicerae sp. nov., isolated from French cider.</title>
        <authorList>
            <person name="Cousin F.J."/>
            <person name="Le Guellec R."/>
            <person name="Chagnot C."/>
            <person name="Goux D."/>
            <person name="Dalmasso M."/>
            <person name="Laplace J.M."/>
            <person name="Cretenet M."/>
        </authorList>
    </citation>
    <scope>NUCLEOTIDE SEQUENCE [LARGE SCALE GENOMIC DNA]</scope>
    <source>
        <strain evidence="4 5">UCMA 15228</strain>
    </source>
</reference>
<dbReference type="GO" id="GO:0000166">
    <property type="term" value="F:nucleotide binding"/>
    <property type="evidence" value="ECO:0007669"/>
    <property type="project" value="UniProtKB-KW"/>
</dbReference>
<dbReference type="Pfam" id="PF13521">
    <property type="entry name" value="AAA_28"/>
    <property type="match status" value="1"/>
</dbReference>
<dbReference type="GO" id="GO:0050262">
    <property type="term" value="F:ribosylnicotinamide kinase activity"/>
    <property type="evidence" value="ECO:0007669"/>
    <property type="project" value="InterPro"/>
</dbReference>
<keyword evidence="3" id="KW-0548">Nucleotidyltransferase</keyword>
<keyword evidence="3" id="KW-0808">Transferase</keyword>
<keyword evidence="5" id="KW-1185">Reference proteome</keyword>
<dbReference type="RefSeq" id="WP_128686782.1">
    <property type="nucleotide sequence ID" value="NZ_CP029684.2"/>
</dbReference>
<dbReference type="Proteomes" id="UP001167919">
    <property type="component" value="Unassembled WGS sequence"/>
</dbReference>
<feature type="domain" description="NadR/Ttd14 AAA" evidence="2">
    <location>
        <begin position="182"/>
        <end position="305"/>
    </location>
</feature>
<dbReference type="GO" id="GO:0000309">
    <property type="term" value="F:nicotinamide-nucleotide adenylyltransferase activity"/>
    <property type="evidence" value="ECO:0007669"/>
    <property type="project" value="InterPro"/>
</dbReference>